<keyword evidence="4" id="KW-0131">Cell cycle</keyword>
<dbReference type="FunFam" id="1.10.472.10:FF:000060">
    <property type="entry name" value="D6-type cyclin"/>
    <property type="match status" value="1"/>
</dbReference>
<dbReference type="SMART" id="SM00385">
    <property type="entry name" value="CYCLIN"/>
    <property type="match status" value="1"/>
</dbReference>
<dbReference type="EMBL" id="JAJSOW010000002">
    <property type="protein sequence ID" value="KAI9198861.1"/>
    <property type="molecule type" value="Genomic_DNA"/>
</dbReference>
<feature type="domain" description="Cyclin C-terminal" evidence="7">
    <location>
        <begin position="159"/>
        <end position="287"/>
    </location>
</feature>
<evidence type="ECO:0000313" key="9">
    <source>
        <dbReference type="Proteomes" id="UP001064489"/>
    </source>
</evidence>
<reference evidence="8 9" key="1">
    <citation type="journal article" date="2022" name="Plant J.">
        <title>Strategies of tolerance reflected in two North American maple genomes.</title>
        <authorList>
            <person name="McEvoy S.L."/>
            <person name="Sezen U.U."/>
            <person name="Trouern-Trend A."/>
            <person name="McMahon S.M."/>
            <person name="Schaberg P.G."/>
            <person name="Yang J."/>
            <person name="Wegrzyn J.L."/>
            <person name="Swenson N.G."/>
        </authorList>
    </citation>
    <scope>NUCLEOTIDE SEQUENCE [LARGE SCALE GENOMIC DNA]</scope>
    <source>
        <strain evidence="8">91603</strain>
    </source>
</reference>
<dbReference type="InterPro" id="IPR013763">
    <property type="entry name" value="Cyclin-like_dom"/>
</dbReference>
<dbReference type="Pfam" id="PF02984">
    <property type="entry name" value="Cyclin_C"/>
    <property type="match status" value="1"/>
</dbReference>
<proteinExistence type="inferred from homology"/>
<gene>
    <name evidence="8" type="ORF">LWI28_023254</name>
</gene>
<evidence type="ECO:0000313" key="8">
    <source>
        <dbReference type="EMBL" id="KAI9198861.1"/>
    </source>
</evidence>
<dbReference type="InterPro" id="IPR039361">
    <property type="entry name" value="Cyclin"/>
</dbReference>
<feature type="domain" description="Cyclin-like" evidence="6">
    <location>
        <begin position="64"/>
        <end position="150"/>
    </location>
</feature>
<dbReference type="SUPFAM" id="SSF47954">
    <property type="entry name" value="Cyclin-like"/>
    <property type="match status" value="2"/>
</dbReference>
<dbReference type="Proteomes" id="UP001064489">
    <property type="component" value="Chromosome 13"/>
</dbReference>
<dbReference type="InterPro" id="IPR006671">
    <property type="entry name" value="Cyclin_N"/>
</dbReference>
<evidence type="ECO:0000256" key="2">
    <source>
        <dbReference type="ARBA" id="ARBA00022618"/>
    </source>
</evidence>
<comment type="similarity">
    <text evidence="1">Belongs to the cyclin family. Cyclin D subfamily.</text>
</comment>
<dbReference type="CDD" id="cd20544">
    <property type="entry name" value="CYCLIN_AtCycD-like_rpt2"/>
    <property type="match status" value="1"/>
</dbReference>
<evidence type="ECO:0000259" key="6">
    <source>
        <dbReference type="SMART" id="SM00385"/>
    </source>
</evidence>
<dbReference type="AlphaFoldDB" id="A0AAD5P4R4"/>
<accession>A0AAD5P4R4</accession>
<evidence type="ECO:0008006" key="10">
    <source>
        <dbReference type="Google" id="ProtNLM"/>
    </source>
</evidence>
<organism evidence="8 9">
    <name type="scientific">Acer negundo</name>
    <name type="common">Box elder</name>
    <dbReference type="NCBI Taxonomy" id="4023"/>
    <lineage>
        <taxon>Eukaryota</taxon>
        <taxon>Viridiplantae</taxon>
        <taxon>Streptophyta</taxon>
        <taxon>Embryophyta</taxon>
        <taxon>Tracheophyta</taxon>
        <taxon>Spermatophyta</taxon>
        <taxon>Magnoliopsida</taxon>
        <taxon>eudicotyledons</taxon>
        <taxon>Gunneridae</taxon>
        <taxon>Pentapetalae</taxon>
        <taxon>rosids</taxon>
        <taxon>malvids</taxon>
        <taxon>Sapindales</taxon>
        <taxon>Sapindaceae</taxon>
        <taxon>Hippocastanoideae</taxon>
        <taxon>Acereae</taxon>
        <taxon>Acer</taxon>
    </lineage>
</organism>
<dbReference type="InterPro" id="IPR004367">
    <property type="entry name" value="Cyclin_C-dom"/>
</dbReference>
<evidence type="ECO:0000256" key="3">
    <source>
        <dbReference type="ARBA" id="ARBA00023127"/>
    </source>
</evidence>
<sequence>MEFDLENPFTSFVVVEEEQQQQSGTILDLFVSESDHMPSQNFTTKCLEEEMEDFHVSFRQEAVSLILQAQFSCNFEPFIPYLAVTYLDRFIFKQQIQIGKPWIVKLLVISCISLAAKMKNTHFLVSEFQREEGFMFDAQTIHRMELLILDALNWRMRSITPFSFLCFFISLFKLKDPPLTEALKERATDIIFKAHNEIKLIEFKPSIIAASALLLSSHELFPLQFSAFKASISSCEYVNKEKLLKCFDTMQQMVEMEEGFDSMSMSSSTRTPVSVLDYKCSSKSSVSQRTTAITATAAVMPLEKRETKRRKTNGFCSENRFQLSRIQQCL</sequence>
<keyword evidence="9" id="KW-1185">Reference proteome</keyword>
<comment type="caution">
    <text evidence="8">The sequence shown here is derived from an EMBL/GenBank/DDBJ whole genome shotgun (WGS) entry which is preliminary data.</text>
</comment>
<protein>
    <recommendedName>
        <fullName evidence="10">B-like cyclin</fullName>
    </recommendedName>
</protein>
<dbReference type="SMART" id="SM01332">
    <property type="entry name" value="Cyclin_C"/>
    <property type="match status" value="1"/>
</dbReference>
<dbReference type="Pfam" id="PF00134">
    <property type="entry name" value="Cyclin_N"/>
    <property type="match status" value="1"/>
</dbReference>
<dbReference type="GO" id="GO:0051301">
    <property type="term" value="P:cell division"/>
    <property type="evidence" value="ECO:0007669"/>
    <property type="project" value="UniProtKB-KW"/>
</dbReference>
<evidence type="ECO:0000256" key="5">
    <source>
        <dbReference type="RuleBase" id="RU000383"/>
    </source>
</evidence>
<evidence type="ECO:0000256" key="4">
    <source>
        <dbReference type="ARBA" id="ARBA00023306"/>
    </source>
</evidence>
<dbReference type="InterPro" id="IPR036915">
    <property type="entry name" value="Cyclin-like_sf"/>
</dbReference>
<evidence type="ECO:0000259" key="7">
    <source>
        <dbReference type="SMART" id="SM01332"/>
    </source>
</evidence>
<dbReference type="PANTHER" id="PTHR10177">
    <property type="entry name" value="CYCLINS"/>
    <property type="match status" value="1"/>
</dbReference>
<dbReference type="FunFam" id="1.10.472.10:FF:000040">
    <property type="entry name" value="D6-type cyclin"/>
    <property type="match status" value="1"/>
</dbReference>
<keyword evidence="2" id="KW-0132">Cell division</keyword>
<keyword evidence="3 5" id="KW-0195">Cyclin</keyword>
<evidence type="ECO:0000256" key="1">
    <source>
        <dbReference type="ARBA" id="ARBA00009065"/>
    </source>
</evidence>
<name>A0AAD5P4R4_ACENE</name>
<dbReference type="Gene3D" id="1.10.472.10">
    <property type="entry name" value="Cyclin-like"/>
    <property type="match status" value="2"/>
</dbReference>